<evidence type="ECO:0000313" key="3">
    <source>
        <dbReference type="Proteomes" id="UP000207598"/>
    </source>
</evidence>
<evidence type="ECO:0000313" key="2">
    <source>
        <dbReference type="EMBL" id="SMX36582.1"/>
    </source>
</evidence>
<keyword evidence="1" id="KW-1133">Transmembrane helix</keyword>
<dbReference type="RefSeq" id="WP_094019778.1">
    <property type="nucleotide sequence ID" value="NZ_FXYF01000002.1"/>
</dbReference>
<feature type="transmembrane region" description="Helical" evidence="1">
    <location>
        <begin position="14"/>
        <end position="32"/>
    </location>
</feature>
<keyword evidence="1" id="KW-0812">Transmembrane</keyword>
<dbReference type="EMBL" id="FXYF01000002">
    <property type="protein sequence ID" value="SMX36582.1"/>
    <property type="molecule type" value="Genomic_DNA"/>
</dbReference>
<dbReference type="AlphaFoldDB" id="A0A238K3A1"/>
<dbReference type="OrthoDB" id="7866241at2"/>
<gene>
    <name evidence="2" type="ORF">MAA8898_00919</name>
</gene>
<keyword evidence="3" id="KW-1185">Reference proteome</keyword>
<name>A0A238K3A1_9RHOB</name>
<sequence>MSAVWDILLSPTGLALYAGFWLFKIVAGAWLLRRAMLLLPVRVQGWTEDKLSRLKLRGRARPLG</sequence>
<organism evidence="2 3">
    <name type="scientific">Maliponia aquimaris</name>
    <dbReference type="NCBI Taxonomy" id="1673631"/>
    <lineage>
        <taxon>Bacteria</taxon>
        <taxon>Pseudomonadati</taxon>
        <taxon>Pseudomonadota</taxon>
        <taxon>Alphaproteobacteria</taxon>
        <taxon>Rhodobacterales</taxon>
        <taxon>Paracoccaceae</taxon>
        <taxon>Maliponia</taxon>
    </lineage>
</organism>
<reference evidence="2 3" key="1">
    <citation type="submission" date="2017-05" db="EMBL/GenBank/DDBJ databases">
        <authorList>
            <person name="Song R."/>
            <person name="Chenine A.L."/>
            <person name="Ruprecht R.M."/>
        </authorList>
    </citation>
    <scope>NUCLEOTIDE SEQUENCE [LARGE SCALE GENOMIC DNA]</scope>
    <source>
        <strain evidence="2 3">CECT 8898</strain>
    </source>
</reference>
<proteinExistence type="predicted"/>
<dbReference type="Proteomes" id="UP000207598">
    <property type="component" value="Unassembled WGS sequence"/>
</dbReference>
<protein>
    <submittedName>
        <fullName evidence="2">Uncharacterized protein</fullName>
    </submittedName>
</protein>
<evidence type="ECO:0000256" key="1">
    <source>
        <dbReference type="SAM" id="Phobius"/>
    </source>
</evidence>
<accession>A0A238K3A1</accession>
<keyword evidence="1" id="KW-0472">Membrane</keyword>